<dbReference type="InterPro" id="IPR051055">
    <property type="entry name" value="PIF1_helicase"/>
</dbReference>
<dbReference type="PANTHER" id="PTHR47642">
    <property type="entry name" value="ATP-DEPENDENT DNA HELICASE"/>
    <property type="match status" value="1"/>
</dbReference>
<reference evidence="1" key="1">
    <citation type="submission" date="2021-10" db="EMBL/GenBank/DDBJ databases">
        <title>Tropical sea cucumber genome reveals ecological adaptation and Cuvierian tubules defense mechanism.</title>
        <authorList>
            <person name="Chen T."/>
        </authorList>
    </citation>
    <scope>NUCLEOTIDE SEQUENCE</scope>
    <source>
        <strain evidence="1">Nanhai2018</strain>
        <tissue evidence="1">Muscle</tissue>
    </source>
</reference>
<dbReference type="AlphaFoldDB" id="A0A9Q1CS74"/>
<sequence length="321" mass="37218">MYIVSYISKSQRGMSNLLSQAAEEARSGNCELRSSVRHIGNKFLNNVEISAQEAVYYILQLPFRQSSRAVLFINTNPPDKRYVILKPYSVIQNMNDNDNNVQTEDLIQKYMHRPKALDNLCLADFASWFEICYVRDESISQGDDVNSDNDEQDNAYSFEELIATKGKTYQHGCIVYRRRKYQKVIRYVNFSIHQNPEDHYRELLMLFRPWRDEQHLKGNNNTYAECYLQNIHAIRSKEKQYTKVSKDVIDIAFSDIENGNHDSNCLNASSILAPNTAHLDDINLSEQNDSLPYQSLEPTCRKQSQYDLGQDIGVKCQLPRS</sequence>
<dbReference type="Proteomes" id="UP001152320">
    <property type="component" value="Chromosome 1"/>
</dbReference>
<dbReference type="EMBL" id="JAIZAY010000001">
    <property type="protein sequence ID" value="KAJ8050617.1"/>
    <property type="molecule type" value="Genomic_DNA"/>
</dbReference>
<organism evidence="1 2">
    <name type="scientific">Holothuria leucospilota</name>
    <name type="common">Black long sea cucumber</name>
    <name type="synonym">Mertensiothuria leucospilota</name>
    <dbReference type="NCBI Taxonomy" id="206669"/>
    <lineage>
        <taxon>Eukaryota</taxon>
        <taxon>Metazoa</taxon>
        <taxon>Echinodermata</taxon>
        <taxon>Eleutherozoa</taxon>
        <taxon>Echinozoa</taxon>
        <taxon>Holothuroidea</taxon>
        <taxon>Aspidochirotacea</taxon>
        <taxon>Aspidochirotida</taxon>
        <taxon>Holothuriidae</taxon>
        <taxon>Holothuria</taxon>
    </lineage>
</organism>
<evidence type="ECO:0000313" key="1">
    <source>
        <dbReference type="EMBL" id="KAJ8050617.1"/>
    </source>
</evidence>
<comment type="caution">
    <text evidence="1">The sequence shown here is derived from an EMBL/GenBank/DDBJ whole genome shotgun (WGS) entry which is preliminary data.</text>
</comment>
<proteinExistence type="predicted"/>
<keyword evidence="2" id="KW-1185">Reference proteome</keyword>
<protein>
    <submittedName>
        <fullName evidence="1">Uncharacterized protein</fullName>
    </submittedName>
</protein>
<dbReference type="OrthoDB" id="5988894at2759"/>
<accession>A0A9Q1CS74</accession>
<gene>
    <name evidence="1" type="ORF">HOLleu_03886</name>
</gene>
<name>A0A9Q1CS74_HOLLE</name>
<evidence type="ECO:0000313" key="2">
    <source>
        <dbReference type="Proteomes" id="UP001152320"/>
    </source>
</evidence>
<dbReference type="PANTHER" id="PTHR47642:SF8">
    <property type="entry name" value="ATP-DEPENDENT DNA HELICASE"/>
    <property type="match status" value="1"/>
</dbReference>